<keyword evidence="2" id="KW-0805">Transcription regulation</keyword>
<keyword evidence="4" id="KW-0804">Transcription</keyword>
<gene>
    <name evidence="8" type="ORF">BQ2448_5766</name>
</gene>
<dbReference type="OrthoDB" id="2534711at2759"/>
<evidence type="ECO:0000313" key="9">
    <source>
        <dbReference type="Proteomes" id="UP000198372"/>
    </source>
</evidence>
<name>A0A238EZ53_9BASI</name>
<organism evidence="8 9">
    <name type="scientific">Microbotryum intermedium</name>
    <dbReference type="NCBI Taxonomy" id="269621"/>
    <lineage>
        <taxon>Eukaryota</taxon>
        <taxon>Fungi</taxon>
        <taxon>Dikarya</taxon>
        <taxon>Basidiomycota</taxon>
        <taxon>Pucciniomycotina</taxon>
        <taxon>Microbotryomycetes</taxon>
        <taxon>Microbotryales</taxon>
        <taxon>Microbotryaceae</taxon>
        <taxon>Microbotryum</taxon>
    </lineage>
</organism>
<dbReference type="AlphaFoldDB" id="A0A238EZ53"/>
<dbReference type="InterPro" id="IPR001387">
    <property type="entry name" value="Cro/C1-type_HTH"/>
</dbReference>
<dbReference type="InterPro" id="IPR013729">
    <property type="entry name" value="MBF1_N"/>
</dbReference>
<evidence type="ECO:0000256" key="5">
    <source>
        <dbReference type="ARBA" id="ARBA00035107"/>
    </source>
</evidence>
<dbReference type="Pfam" id="PF08523">
    <property type="entry name" value="MBF1"/>
    <property type="match status" value="1"/>
</dbReference>
<proteinExistence type="inferred from homology"/>
<dbReference type="GO" id="GO:0003677">
    <property type="term" value="F:DNA binding"/>
    <property type="evidence" value="ECO:0007669"/>
    <property type="project" value="UniProtKB-KW"/>
</dbReference>
<dbReference type="SMART" id="SM00530">
    <property type="entry name" value="HTH_XRE"/>
    <property type="match status" value="1"/>
</dbReference>
<feature type="domain" description="HTH cro/C1-type" evidence="7">
    <location>
        <begin position="108"/>
        <end position="153"/>
    </location>
</feature>
<dbReference type="PANTHER" id="PTHR10245:SF15">
    <property type="entry name" value="ENDOTHELIAL DIFFERENTIATION-RELATED FACTOR 1"/>
    <property type="match status" value="1"/>
</dbReference>
<reference evidence="9" key="1">
    <citation type="submission" date="2016-09" db="EMBL/GenBank/DDBJ databases">
        <authorList>
            <person name="Jeantristanb JTB J.-T."/>
            <person name="Ricardo R."/>
        </authorList>
    </citation>
    <scope>NUCLEOTIDE SEQUENCE [LARGE SCALE GENOMIC DNA]</scope>
</reference>
<evidence type="ECO:0000256" key="1">
    <source>
        <dbReference type="ARBA" id="ARBA00009802"/>
    </source>
</evidence>
<dbReference type="Gene3D" id="1.10.260.40">
    <property type="entry name" value="lambda repressor-like DNA-binding domains"/>
    <property type="match status" value="1"/>
</dbReference>
<accession>A0A238EZ53</accession>
<evidence type="ECO:0000256" key="6">
    <source>
        <dbReference type="SAM" id="MobiDB-lite"/>
    </source>
</evidence>
<dbReference type="Proteomes" id="UP000198372">
    <property type="component" value="Unassembled WGS sequence"/>
</dbReference>
<sequence length="165" mass="17419">MALAGSITDWDSKTVIGSKARAPTVTKDGAALNAARRSGAAIDTDKKTSSILSTGAGNKIPGVDHAKIAKLDRENEVAPPPTVSLELGKVLQQARQNFKDADGNPKPMSQGDLAKAINQKQTVIQEYENMRAKPDPALLGKMERVLKVKLRGSGIGQPLGGPKKK</sequence>
<dbReference type="PANTHER" id="PTHR10245">
    <property type="entry name" value="ENDOTHELIAL DIFFERENTIATION-RELATED FACTOR 1 MULTIPROTEIN BRIDGING FACTOR 1"/>
    <property type="match status" value="1"/>
</dbReference>
<comment type="function">
    <text evidence="5">Transcriptional coactivator that stimulates GCN4-dependent transcriptional activity by bridging the DNA-binding region of GCN4 and TBP (SPT15), thereby recruiting TBP to GCN4-bound promoters. Involved in induction of the ribosome quality control (RQC) pathway; a pathway that degrades nascent peptide chains during problematic translation. Required to prevent stalled ribosomes from frameshifting.</text>
</comment>
<dbReference type="PROSITE" id="PS50943">
    <property type="entry name" value="HTH_CROC1"/>
    <property type="match status" value="1"/>
</dbReference>
<dbReference type="Pfam" id="PF01381">
    <property type="entry name" value="HTH_3"/>
    <property type="match status" value="1"/>
</dbReference>
<dbReference type="SUPFAM" id="SSF47413">
    <property type="entry name" value="lambda repressor-like DNA-binding domains"/>
    <property type="match status" value="1"/>
</dbReference>
<dbReference type="CDD" id="cd00093">
    <property type="entry name" value="HTH_XRE"/>
    <property type="match status" value="1"/>
</dbReference>
<dbReference type="EMBL" id="FMSP01000001">
    <property type="protein sequence ID" value="SCV67120.1"/>
    <property type="molecule type" value="Genomic_DNA"/>
</dbReference>
<dbReference type="STRING" id="269621.A0A238EZ53"/>
<evidence type="ECO:0000256" key="2">
    <source>
        <dbReference type="ARBA" id="ARBA00023015"/>
    </source>
</evidence>
<evidence type="ECO:0000256" key="3">
    <source>
        <dbReference type="ARBA" id="ARBA00023125"/>
    </source>
</evidence>
<comment type="similarity">
    <text evidence="1">Belongs to the MBF1 family.</text>
</comment>
<evidence type="ECO:0000256" key="4">
    <source>
        <dbReference type="ARBA" id="ARBA00023163"/>
    </source>
</evidence>
<dbReference type="InterPro" id="IPR010982">
    <property type="entry name" value="Lambda_DNA-bd_dom_sf"/>
</dbReference>
<dbReference type="GO" id="GO:0005634">
    <property type="term" value="C:nucleus"/>
    <property type="evidence" value="ECO:0007669"/>
    <property type="project" value="TreeGrafter"/>
</dbReference>
<evidence type="ECO:0000313" key="8">
    <source>
        <dbReference type="EMBL" id="SCV67120.1"/>
    </source>
</evidence>
<keyword evidence="9" id="KW-1185">Reference proteome</keyword>
<keyword evidence="3" id="KW-0238">DNA-binding</keyword>
<feature type="region of interest" description="Disordered" evidence="6">
    <location>
        <begin position="37"/>
        <end position="57"/>
    </location>
</feature>
<evidence type="ECO:0000259" key="7">
    <source>
        <dbReference type="PROSITE" id="PS50943"/>
    </source>
</evidence>
<protein>
    <submittedName>
        <fullName evidence="8">BQ2448_5766 protein</fullName>
    </submittedName>
</protein>